<accession>A0A7R8V4L0</accession>
<protein>
    <recommendedName>
        <fullName evidence="1">Reverse transcriptase domain-containing protein</fullName>
    </recommendedName>
</protein>
<dbReference type="InterPro" id="IPR043128">
    <property type="entry name" value="Rev_trsase/Diguanyl_cyclase"/>
</dbReference>
<evidence type="ECO:0000313" key="3">
    <source>
        <dbReference type="Proteomes" id="UP000594454"/>
    </source>
</evidence>
<dbReference type="InterPro" id="IPR000477">
    <property type="entry name" value="RT_dom"/>
</dbReference>
<dbReference type="Proteomes" id="UP000594454">
    <property type="component" value="Chromosome 6"/>
</dbReference>
<dbReference type="GO" id="GO:0071897">
    <property type="term" value="P:DNA biosynthetic process"/>
    <property type="evidence" value="ECO:0007669"/>
    <property type="project" value="UniProtKB-ARBA"/>
</dbReference>
<name>A0A7R8V4L0_HERIL</name>
<dbReference type="InParanoid" id="A0A7R8V4L0"/>
<dbReference type="InterPro" id="IPR043502">
    <property type="entry name" value="DNA/RNA_pol_sf"/>
</dbReference>
<dbReference type="SUPFAM" id="SSF56672">
    <property type="entry name" value="DNA/RNA polymerases"/>
    <property type="match status" value="1"/>
</dbReference>
<dbReference type="InterPro" id="IPR036691">
    <property type="entry name" value="Endo/exonu/phosph_ase_sf"/>
</dbReference>
<dbReference type="PANTHER" id="PTHR47027:SF20">
    <property type="entry name" value="REVERSE TRANSCRIPTASE-LIKE PROTEIN WITH RNA-DIRECTED DNA POLYMERASE DOMAIN"/>
    <property type="match status" value="1"/>
</dbReference>
<dbReference type="EMBL" id="LR899014">
    <property type="protein sequence ID" value="CAD7092563.1"/>
    <property type="molecule type" value="Genomic_DNA"/>
</dbReference>
<sequence length="905" mass="104333">MKPAVIGFENISERLCTLRLRGKFRNISLINVYAPTEETAESEKDTFYEAVERTLEACPRYDIKIILGDFNSQVGKEPVFRRYVGSQSLHEKTNDNGLRTIQLAGSHEMVVGSTWFARKAVHKHTWASPDGTTFNQIDHVLIERRHLSALMNVRTYRGANIDSDHYLVGMVLRARITIPPRIPSDNQVRVNTEAIHNTTLRDTYKREMDAAITAVNRGPGDEASTNDLHNHLKNVIMDTATNILGPSRKRSRNGWFDDECKLATERKNAAYRVMLHSQRTRARAETYHELRRAEKRLHRRKKEAWENQQVCELEKYREQPHQARKFYQQVSRMKPYTPRCSSCRDKEGNLISDRTGILERWVEYFDELLNNQNIGELEVPPTEDDGQILPPPSLGETVRAIHRLKNHKSPGADGITAELVKYGGDQLHQVVHQLVLKVWDSESMPDDWQRGIICLIHKKGDITQCSNYRGITLLSTIYKIFSTILLGRIAPYAQNIIGPYQRGFTPGKSATDQIFSLRQAMEKLLEYGQQLHHLFIDFKAAYDSIARVKLYTAMREFGIPTKLIRLTRLTLTNVRGQIKAAGSLSRPFDINNGLRQGDALSCVLFNLALEKVIRDAEVNARGTILFKSTQLLAYADDIDIMGRTTRDVQTAFIQIEQAARDLGLHINEGKTKYMVATSAPKTNQPTTSNRTGQTQARTRIRIGEYNFETVDNFSYLGSKITTDNNYDDEIRARLLSANRAYFSLQRLFRSKRLTIGSKLLLYKTMILPVLMYSSETWVLRKKNCELLAAFERRILRRIFGPLHEDGRFRSLHNDEIYERYHDRPVVDKIRLNRLRWAGHLIRMDEDDPTRKVYKGNIYGRKRRRGRPCLRWSDGVGQDARQLLGISNWWTSAQNRDVWSSLLRQA</sequence>
<dbReference type="SUPFAM" id="SSF56219">
    <property type="entry name" value="DNase I-like"/>
    <property type="match status" value="1"/>
</dbReference>
<dbReference type="Gene3D" id="3.60.10.10">
    <property type="entry name" value="Endonuclease/exonuclease/phosphatase"/>
    <property type="match status" value="1"/>
</dbReference>
<keyword evidence="3" id="KW-1185">Reference proteome</keyword>
<organism evidence="2 3">
    <name type="scientific">Hermetia illucens</name>
    <name type="common">Black soldier fly</name>
    <dbReference type="NCBI Taxonomy" id="343691"/>
    <lineage>
        <taxon>Eukaryota</taxon>
        <taxon>Metazoa</taxon>
        <taxon>Ecdysozoa</taxon>
        <taxon>Arthropoda</taxon>
        <taxon>Hexapoda</taxon>
        <taxon>Insecta</taxon>
        <taxon>Pterygota</taxon>
        <taxon>Neoptera</taxon>
        <taxon>Endopterygota</taxon>
        <taxon>Diptera</taxon>
        <taxon>Brachycera</taxon>
        <taxon>Stratiomyomorpha</taxon>
        <taxon>Stratiomyidae</taxon>
        <taxon>Hermetiinae</taxon>
        <taxon>Hermetia</taxon>
    </lineage>
</organism>
<gene>
    <name evidence="2" type="ORF">HERILL_LOCUS14915</name>
</gene>
<dbReference type="Pfam" id="PF00078">
    <property type="entry name" value="RVT_1"/>
    <property type="match status" value="1"/>
</dbReference>
<evidence type="ECO:0000259" key="1">
    <source>
        <dbReference type="PROSITE" id="PS50878"/>
    </source>
</evidence>
<reference evidence="2 3" key="1">
    <citation type="submission" date="2020-11" db="EMBL/GenBank/DDBJ databases">
        <authorList>
            <person name="Wallbank WR R."/>
            <person name="Pardo Diaz C."/>
            <person name="Kozak K."/>
            <person name="Martin S."/>
            <person name="Jiggins C."/>
            <person name="Moest M."/>
            <person name="Warren A I."/>
            <person name="Generalovic N T."/>
            <person name="Byers J.R.P. K."/>
            <person name="Montejo-Kovacevich G."/>
            <person name="Yen C E."/>
        </authorList>
    </citation>
    <scope>NUCLEOTIDE SEQUENCE [LARGE SCALE GENOMIC DNA]</scope>
</reference>
<dbReference type="CDD" id="cd01650">
    <property type="entry name" value="RT_nLTR_like"/>
    <property type="match status" value="1"/>
</dbReference>
<dbReference type="CDD" id="cd09076">
    <property type="entry name" value="L1-EN"/>
    <property type="match status" value="1"/>
</dbReference>
<proteinExistence type="predicted"/>
<dbReference type="OrthoDB" id="8008626at2759"/>
<dbReference type="Gene3D" id="3.30.70.270">
    <property type="match status" value="1"/>
</dbReference>
<dbReference type="PANTHER" id="PTHR47027">
    <property type="entry name" value="REVERSE TRANSCRIPTASE DOMAIN-CONTAINING PROTEIN"/>
    <property type="match status" value="1"/>
</dbReference>
<feature type="domain" description="Reverse transcriptase" evidence="1">
    <location>
        <begin position="437"/>
        <end position="720"/>
    </location>
</feature>
<evidence type="ECO:0000313" key="2">
    <source>
        <dbReference type="EMBL" id="CAD7092563.1"/>
    </source>
</evidence>
<dbReference type="PROSITE" id="PS50878">
    <property type="entry name" value="RT_POL"/>
    <property type="match status" value="1"/>
</dbReference>
<dbReference type="AlphaFoldDB" id="A0A7R8V4L0"/>